<name>A0A1G6MKW5_9PSEU</name>
<dbReference type="PANTHER" id="PTHR43000">
    <property type="entry name" value="DTDP-D-GLUCOSE 4,6-DEHYDRATASE-RELATED"/>
    <property type="match status" value="1"/>
</dbReference>
<organism evidence="2 3">
    <name type="scientific">Prauserella marina</name>
    <dbReference type="NCBI Taxonomy" id="530584"/>
    <lineage>
        <taxon>Bacteria</taxon>
        <taxon>Bacillati</taxon>
        <taxon>Actinomycetota</taxon>
        <taxon>Actinomycetes</taxon>
        <taxon>Pseudonocardiales</taxon>
        <taxon>Pseudonocardiaceae</taxon>
        <taxon>Prauserella</taxon>
    </lineage>
</organism>
<dbReference type="Proteomes" id="UP000199494">
    <property type="component" value="Unassembled WGS sequence"/>
</dbReference>
<dbReference type="SUPFAM" id="SSF51735">
    <property type="entry name" value="NAD(P)-binding Rossmann-fold domains"/>
    <property type="match status" value="1"/>
</dbReference>
<sequence>MAGVNRVAVLGATGCVGRQVCAAFTRNGDHVLAVAREYADHVAAYDFRSIDLGAEPPERIAGTFADERVDVVVNATGGWGTTEHEMRYAHVQLVERLVEAMALVPSRPRLVHVGTIHEYGPVIDGTLIDENTEPAPETLYARTKLAGSEAVLRAARADQVNGVVLRSVNMCGPHPPGPSFLGFLRSRLREAATDRSTVELTIAPAKRDYVDVRDVAEAVALAARAPVAGQVINIGSAEATEMRDLVTRFVTAAGFPPDRVRFLDNPVLSKGGDWTRADIRLAGKLLNWHPRISLPDSLRATWESEST</sequence>
<dbReference type="AlphaFoldDB" id="A0A1G6MKW5"/>
<reference evidence="2 3" key="1">
    <citation type="submission" date="2016-10" db="EMBL/GenBank/DDBJ databases">
        <authorList>
            <person name="de Groot N.N."/>
        </authorList>
    </citation>
    <scope>NUCLEOTIDE SEQUENCE [LARGE SCALE GENOMIC DNA]</scope>
    <source>
        <strain evidence="2 3">CGMCC 4.5506</strain>
    </source>
</reference>
<dbReference type="STRING" id="530584.SAMN05421630_102560"/>
<comment type="similarity">
    <text evidence="1">Belongs to the NAD(P)-dependent epimerase/dehydratase family.</text>
</comment>
<dbReference type="Gene3D" id="3.40.50.720">
    <property type="entry name" value="NAD(P)-binding Rossmann-like Domain"/>
    <property type="match status" value="1"/>
</dbReference>
<keyword evidence="3" id="KW-1185">Reference proteome</keyword>
<dbReference type="Pfam" id="PF01370">
    <property type="entry name" value="Epimerase"/>
    <property type="match status" value="1"/>
</dbReference>
<dbReference type="CDD" id="cd08946">
    <property type="entry name" value="SDR_e"/>
    <property type="match status" value="1"/>
</dbReference>
<dbReference type="InterPro" id="IPR036291">
    <property type="entry name" value="NAD(P)-bd_dom_sf"/>
</dbReference>
<evidence type="ECO:0000313" key="3">
    <source>
        <dbReference type="Proteomes" id="UP000199494"/>
    </source>
</evidence>
<evidence type="ECO:0000313" key="2">
    <source>
        <dbReference type="EMBL" id="SDC55636.1"/>
    </source>
</evidence>
<dbReference type="EMBL" id="FMZE01000002">
    <property type="protein sequence ID" value="SDC55636.1"/>
    <property type="molecule type" value="Genomic_DNA"/>
</dbReference>
<protein>
    <submittedName>
        <fullName evidence="2">Nucleoside-diphosphate-sugar epimerase</fullName>
    </submittedName>
</protein>
<dbReference type="InterPro" id="IPR001509">
    <property type="entry name" value="Epimerase_deHydtase"/>
</dbReference>
<evidence type="ECO:0000256" key="1">
    <source>
        <dbReference type="ARBA" id="ARBA00007637"/>
    </source>
</evidence>
<gene>
    <name evidence="2" type="ORF">SAMN05421630_102560</name>
</gene>
<accession>A0A1G6MKW5</accession>
<proteinExistence type="inferred from homology"/>